<dbReference type="CTD" id="40331"/>
<dbReference type="PROSITE" id="PS50870">
    <property type="entry name" value="AH"/>
    <property type="match status" value="1"/>
</dbReference>
<evidence type="ECO:0000256" key="1">
    <source>
        <dbReference type="SAM" id="MobiDB-lite"/>
    </source>
</evidence>
<dbReference type="GeneID" id="111249630"/>
<dbReference type="RefSeq" id="XP_022659467.1">
    <property type="nucleotide sequence ID" value="XM_022803732.1"/>
</dbReference>
<dbReference type="KEGG" id="vde:111249630"/>
<dbReference type="OrthoDB" id="2126778at2759"/>
<dbReference type="Pfam" id="PF06456">
    <property type="entry name" value="Arfaptin"/>
    <property type="match status" value="1"/>
</dbReference>
<dbReference type="GO" id="GO:0019904">
    <property type="term" value="F:protein domain specific binding"/>
    <property type="evidence" value="ECO:0007669"/>
    <property type="project" value="InterPro"/>
</dbReference>
<dbReference type="AlphaFoldDB" id="A0A7M7K8N7"/>
<feature type="region of interest" description="Disordered" evidence="1">
    <location>
        <begin position="493"/>
        <end position="546"/>
    </location>
</feature>
<dbReference type="Gene3D" id="1.20.1270.60">
    <property type="entry name" value="Arfaptin homology (AH) domain/BAR domain"/>
    <property type="match status" value="1"/>
</dbReference>
<dbReference type="InterPro" id="IPR006723">
    <property type="entry name" value="Islet_autoAg_Ica1_C"/>
</dbReference>
<dbReference type="Pfam" id="PF04629">
    <property type="entry name" value="ICA69"/>
    <property type="match status" value="1"/>
</dbReference>
<feature type="domain" description="AH" evidence="2">
    <location>
        <begin position="45"/>
        <end position="248"/>
    </location>
</feature>
<protein>
    <recommendedName>
        <fullName evidence="2">AH domain-containing protein</fullName>
    </recommendedName>
</protein>
<dbReference type="SUPFAM" id="SSF103657">
    <property type="entry name" value="BAR/IMD domain-like"/>
    <property type="match status" value="1"/>
</dbReference>
<feature type="region of interest" description="Disordered" evidence="1">
    <location>
        <begin position="272"/>
        <end position="293"/>
    </location>
</feature>
<proteinExistence type="predicted"/>
<organism evidence="3 4">
    <name type="scientific">Varroa destructor</name>
    <name type="common">Honeybee mite</name>
    <dbReference type="NCBI Taxonomy" id="109461"/>
    <lineage>
        <taxon>Eukaryota</taxon>
        <taxon>Metazoa</taxon>
        <taxon>Ecdysozoa</taxon>
        <taxon>Arthropoda</taxon>
        <taxon>Chelicerata</taxon>
        <taxon>Arachnida</taxon>
        <taxon>Acari</taxon>
        <taxon>Parasitiformes</taxon>
        <taxon>Mesostigmata</taxon>
        <taxon>Gamasina</taxon>
        <taxon>Dermanyssoidea</taxon>
        <taxon>Varroidae</taxon>
        <taxon>Varroa</taxon>
    </lineage>
</organism>
<dbReference type="GO" id="GO:0005794">
    <property type="term" value="C:Golgi apparatus"/>
    <property type="evidence" value="ECO:0007669"/>
    <property type="project" value="TreeGrafter"/>
</dbReference>
<dbReference type="RefSeq" id="XP_022659468.1">
    <property type="nucleotide sequence ID" value="XM_022803733.1"/>
</dbReference>
<dbReference type="Proteomes" id="UP000594260">
    <property type="component" value="Unplaced"/>
</dbReference>
<reference evidence="3" key="1">
    <citation type="submission" date="2021-01" db="UniProtKB">
        <authorList>
            <consortium name="EnsemblMetazoa"/>
        </authorList>
    </citation>
    <scope>IDENTIFICATION</scope>
</reference>
<dbReference type="EnsemblMetazoa" id="XM_022803732">
    <property type="protein sequence ID" value="XP_022659467"/>
    <property type="gene ID" value="LOC111249630"/>
</dbReference>
<name>A0A7M7K8N7_VARDE</name>
<dbReference type="InParanoid" id="A0A7M7K8N7"/>
<accession>A0A7M7K8N7</accession>
<dbReference type="FunFam" id="1.20.1270.60:FF:000068">
    <property type="entry name" value="Islet cell autoantigen"/>
    <property type="match status" value="1"/>
</dbReference>
<dbReference type="GO" id="GO:0051049">
    <property type="term" value="P:regulation of transport"/>
    <property type="evidence" value="ECO:0007669"/>
    <property type="project" value="TreeGrafter"/>
</dbReference>
<dbReference type="InterPro" id="IPR027267">
    <property type="entry name" value="AH/BAR_dom_sf"/>
</dbReference>
<sequence length="546" mass="60766">MDSANFNYYGRDMQDSVSRLQKKYWSTKQILIKKFGKKEDDNLVASDADLDAKLELFSAIYNSCVALERILENYQDRLSILSQEENAMGRFLKDCGKQDKTRAGKMMTATGKSLAFTAQQRLTLRNPLIRLYQEVETYLIRAIADTEATVNKMEKSRTDYRGALLWMKEVSQKLDPDTYRQLEKFRKVQGHVKKTKLGFEKLKVDTLQKVDLLSASRCNMFSHALAAYQQALLAFWDKTAQALAEVSEAFKGYQYYEFTVVKELAEPSKKLAEESGNIGEPDSPSKKAREDGDRDRALFYNPEWKDSPEHTAQKASLWQVKDGQVILEKTDDATEKNGPTKACDNKEVGLQQPALIDNDEPLLLFDNDDATDLGSMLDEIFRSNSAQSALQGSFAKEWESTFGQVQTQKDSSATAETDLLGGAFQDVALIEGPQAAKDESRLILPSQLLNQQLAGLNAFGEMANNATFGAMLRPAQTAQPVCHSSIFSFSQDNGASTSGGAGTAERKQLPGHKTDPSAWLGLFADLDPISNPDAIGAKKPQEERNC</sequence>
<dbReference type="EnsemblMetazoa" id="XM_022803733">
    <property type="protein sequence ID" value="XP_022659468"/>
    <property type="gene ID" value="LOC111249630"/>
</dbReference>
<feature type="compositionally biased region" description="Basic and acidic residues" evidence="1">
    <location>
        <begin position="283"/>
        <end position="293"/>
    </location>
</feature>
<dbReference type="SMART" id="SM01015">
    <property type="entry name" value="Arfaptin"/>
    <property type="match status" value="1"/>
</dbReference>
<evidence type="ECO:0000313" key="3">
    <source>
        <dbReference type="EnsemblMetazoa" id="XP_022659468"/>
    </source>
</evidence>
<dbReference type="SMART" id="SM01237">
    <property type="entry name" value="ICA69"/>
    <property type="match status" value="1"/>
</dbReference>
<keyword evidence="4" id="KW-1185">Reference proteome</keyword>
<dbReference type="FunCoup" id="A0A7M7K8N7">
    <property type="interactions" value="264"/>
</dbReference>
<dbReference type="PANTHER" id="PTHR10164">
    <property type="entry name" value="ISLET CELL AUTOANTIGEN 1"/>
    <property type="match status" value="1"/>
</dbReference>
<evidence type="ECO:0000259" key="2">
    <source>
        <dbReference type="PROSITE" id="PS50870"/>
    </source>
</evidence>
<dbReference type="InterPro" id="IPR024114">
    <property type="entry name" value="Islet_autoAg_Ica1/Ica1-like"/>
</dbReference>
<evidence type="ECO:0000313" key="4">
    <source>
        <dbReference type="Proteomes" id="UP000594260"/>
    </source>
</evidence>
<feature type="compositionally biased region" description="Basic and acidic residues" evidence="1">
    <location>
        <begin position="504"/>
        <end position="515"/>
    </location>
</feature>
<dbReference type="PANTHER" id="PTHR10164:SF4">
    <property type="entry name" value="GH23156P"/>
    <property type="match status" value="1"/>
</dbReference>
<dbReference type="InterPro" id="IPR010504">
    <property type="entry name" value="AH_dom"/>
</dbReference>